<dbReference type="HOGENOM" id="CLU_074786_0_0_9"/>
<sequence>MISRQDLQHITKLSVPQTQDHLAEHPDFLLALVNELGNPDPSIRDELVYQLFTTWLTTNTLSASQLHDITTALRAKLATRDNEDSVFARAYAALLLADLLGLDAKQPFLQDNCAKQTILHIASFLMYETDTRNFIADKGWANAIPFGADATLAAIHHPQFDVQATPQILHGIKHSVKLDTVFTQDEGERFAAIIEALALKDTPEPLLIEWTTQLFEQLNMSLMSQGYSERFFKQRTNTLQLAKTLYFYLKVRRVTPQLQETLYQFITQWHRLNA</sequence>
<gene>
    <name evidence="1" type="ORF">BN1050_00285</name>
</gene>
<dbReference type="AlphaFoldDB" id="A0A078LX60"/>
<organism evidence="1">
    <name type="scientific">Metalysinibacillus saudimassiliensis</name>
    <dbReference type="NCBI Taxonomy" id="1461583"/>
    <lineage>
        <taxon>Bacteria</taxon>
        <taxon>Bacillati</taxon>
        <taxon>Bacillota</taxon>
        <taxon>Bacilli</taxon>
        <taxon>Bacillales</taxon>
        <taxon>Caryophanaceae</taxon>
        <taxon>Metalysinibacillus</taxon>
    </lineage>
</organism>
<protein>
    <recommendedName>
        <fullName evidence="2">DUF2785 domain-containing protein</fullName>
    </recommendedName>
</protein>
<accession>A0A078LX60</accession>
<evidence type="ECO:0008006" key="2">
    <source>
        <dbReference type="Google" id="ProtNLM"/>
    </source>
</evidence>
<evidence type="ECO:0000313" key="1">
    <source>
        <dbReference type="EMBL" id="CDZ99773.1"/>
    </source>
</evidence>
<reference evidence="1" key="1">
    <citation type="submission" date="2014-07" db="EMBL/GenBank/DDBJ databases">
        <authorList>
            <person name="Urmite Genomes Urmite Genomes"/>
        </authorList>
    </citation>
    <scope>NUCLEOTIDE SEQUENCE</scope>
    <source>
        <strain evidence="1">13S34_air</strain>
    </source>
</reference>
<dbReference type="PATRIC" id="fig|1461583.4.peg.261"/>
<name>A0A078LX60_9BACL</name>
<proteinExistence type="predicted"/>
<dbReference type="InterPro" id="IPR021247">
    <property type="entry name" value="DUF2785"/>
</dbReference>
<dbReference type="EMBL" id="LN483073">
    <property type="protein sequence ID" value="CDZ99773.1"/>
    <property type="molecule type" value="Genomic_DNA"/>
</dbReference>
<dbReference type="Pfam" id="PF10978">
    <property type="entry name" value="DUF2785"/>
    <property type="match status" value="1"/>
</dbReference>